<accession>A0A1L9SPW0</accession>
<dbReference type="RefSeq" id="XP_022583651.1">
    <property type="nucleotide sequence ID" value="XM_022724665.1"/>
</dbReference>
<reference evidence="3" key="1">
    <citation type="journal article" date="2017" name="Genome Biol.">
        <title>Comparative genomics reveals high biological diversity and specific adaptations in the industrially and medically important fungal genus Aspergillus.</title>
        <authorList>
            <person name="de Vries R.P."/>
            <person name="Riley R."/>
            <person name="Wiebenga A."/>
            <person name="Aguilar-Osorio G."/>
            <person name="Amillis S."/>
            <person name="Uchima C.A."/>
            <person name="Anderluh G."/>
            <person name="Asadollahi M."/>
            <person name="Askin M."/>
            <person name="Barry K."/>
            <person name="Battaglia E."/>
            <person name="Bayram O."/>
            <person name="Benocci T."/>
            <person name="Braus-Stromeyer S.A."/>
            <person name="Caldana C."/>
            <person name="Canovas D."/>
            <person name="Cerqueira G.C."/>
            <person name="Chen F."/>
            <person name="Chen W."/>
            <person name="Choi C."/>
            <person name="Clum A."/>
            <person name="Dos Santos R.A."/>
            <person name="Damasio A.R."/>
            <person name="Diallinas G."/>
            <person name="Emri T."/>
            <person name="Fekete E."/>
            <person name="Flipphi M."/>
            <person name="Freyberg S."/>
            <person name="Gallo A."/>
            <person name="Gournas C."/>
            <person name="Habgood R."/>
            <person name="Hainaut M."/>
            <person name="Harispe M.L."/>
            <person name="Henrissat B."/>
            <person name="Hilden K.S."/>
            <person name="Hope R."/>
            <person name="Hossain A."/>
            <person name="Karabika E."/>
            <person name="Karaffa L."/>
            <person name="Karanyi Z."/>
            <person name="Krasevec N."/>
            <person name="Kuo A."/>
            <person name="Kusch H."/>
            <person name="LaButti K."/>
            <person name="Lagendijk E.L."/>
            <person name="Lapidus A."/>
            <person name="Levasseur A."/>
            <person name="Lindquist E."/>
            <person name="Lipzen A."/>
            <person name="Logrieco A.F."/>
            <person name="MacCabe A."/>
            <person name="Maekelae M.R."/>
            <person name="Malavazi I."/>
            <person name="Melin P."/>
            <person name="Meyer V."/>
            <person name="Mielnichuk N."/>
            <person name="Miskei M."/>
            <person name="Molnar A.P."/>
            <person name="Mule G."/>
            <person name="Ngan C.Y."/>
            <person name="Orejas M."/>
            <person name="Orosz E."/>
            <person name="Ouedraogo J.P."/>
            <person name="Overkamp K.M."/>
            <person name="Park H.-S."/>
            <person name="Perrone G."/>
            <person name="Piumi F."/>
            <person name="Punt P.J."/>
            <person name="Ram A.F."/>
            <person name="Ramon A."/>
            <person name="Rauscher S."/>
            <person name="Record E."/>
            <person name="Riano-Pachon D.M."/>
            <person name="Robert V."/>
            <person name="Roehrig J."/>
            <person name="Ruller R."/>
            <person name="Salamov A."/>
            <person name="Salih N.S."/>
            <person name="Samson R.A."/>
            <person name="Sandor E."/>
            <person name="Sanguinetti M."/>
            <person name="Schuetze T."/>
            <person name="Sepcic K."/>
            <person name="Shelest E."/>
            <person name="Sherlock G."/>
            <person name="Sophianopoulou V."/>
            <person name="Squina F.M."/>
            <person name="Sun H."/>
            <person name="Susca A."/>
            <person name="Todd R.B."/>
            <person name="Tsang A."/>
            <person name="Unkles S.E."/>
            <person name="van de Wiele N."/>
            <person name="van Rossen-Uffink D."/>
            <person name="Oliveira J.V."/>
            <person name="Vesth T.C."/>
            <person name="Visser J."/>
            <person name="Yu J.-H."/>
            <person name="Zhou M."/>
            <person name="Andersen M.R."/>
            <person name="Archer D.B."/>
            <person name="Baker S.E."/>
            <person name="Benoit I."/>
            <person name="Brakhage A.A."/>
            <person name="Braus G.H."/>
            <person name="Fischer R."/>
            <person name="Frisvad J.C."/>
            <person name="Goldman G.H."/>
            <person name="Houbraken J."/>
            <person name="Oakley B."/>
            <person name="Pocsi I."/>
            <person name="Scazzocchio C."/>
            <person name="Seiboth B."/>
            <person name="vanKuyk P.A."/>
            <person name="Wortman J."/>
            <person name="Dyer P.S."/>
            <person name="Grigoriev I.V."/>
        </authorList>
    </citation>
    <scope>NUCLEOTIDE SEQUENCE [LARGE SCALE GENOMIC DNA]</scope>
    <source>
        <strain evidence="3">CBS 506.65</strain>
    </source>
</reference>
<keyword evidence="1" id="KW-1133">Transmembrane helix</keyword>
<dbReference type="EMBL" id="KV878338">
    <property type="protein sequence ID" value="OJJ49141.1"/>
    <property type="molecule type" value="Genomic_DNA"/>
</dbReference>
<evidence type="ECO:0000313" key="3">
    <source>
        <dbReference type="Proteomes" id="UP000184188"/>
    </source>
</evidence>
<keyword evidence="1" id="KW-0812">Transmembrane</keyword>
<proteinExistence type="predicted"/>
<feature type="transmembrane region" description="Helical" evidence="1">
    <location>
        <begin position="82"/>
        <end position="98"/>
    </location>
</feature>
<dbReference type="GeneID" id="34611130"/>
<protein>
    <submittedName>
        <fullName evidence="2">Uncharacterized protein</fullName>
    </submittedName>
</protein>
<name>A0A1L9SPW0_9EURO</name>
<dbReference type="AlphaFoldDB" id="A0A1L9SPW0"/>
<sequence length="139" mass="15998">MTYYVLFCLYSYLCINNYSSLFFFFIFLRRMNAFDGECSPDPALAGYWNFIRHGCQYSLFVSSVATTWACFGRMVHFLLAPWMYRFLLYHFLVILYGVKGGNGKTGGNQCRGHGSVHLTGWAISQIKKTASLCPYLLRS</sequence>
<keyword evidence="1" id="KW-0472">Membrane</keyword>
<evidence type="ECO:0000313" key="2">
    <source>
        <dbReference type="EMBL" id="OJJ49141.1"/>
    </source>
</evidence>
<evidence type="ECO:0000256" key="1">
    <source>
        <dbReference type="SAM" id="Phobius"/>
    </source>
</evidence>
<organism evidence="2 3">
    <name type="scientific">Penicilliopsis zonata CBS 506.65</name>
    <dbReference type="NCBI Taxonomy" id="1073090"/>
    <lineage>
        <taxon>Eukaryota</taxon>
        <taxon>Fungi</taxon>
        <taxon>Dikarya</taxon>
        <taxon>Ascomycota</taxon>
        <taxon>Pezizomycotina</taxon>
        <taxon>Eurotiomycetes</taxon>
        <taxon>Eurotiomycetidae</taxon>
        <taxon>Eurotiales</taxon>
        <taxon>Aspergillaceae</taxon>
        <taxon>Penicilliopsis</taxon>
    </lineage>
</organism>
<keyword evidence="3" id="KW-1185">Reference proteome</keyword>
<gene>
    <name evidence="2" type="ORF">ASPZODRAFT_1404455</name>
</gene>
<dbReference type="VEuPathDB" id="FungiDB:ASPZODRAFT_1404455"/>
<feature type="transmembrane region" description="Helical" evidence="1">
    <location>
        <begin position="6"/>
        <end position="28"/>
    </location>
</feature>
<dbReference type="Proteomes" id="UP000184188">
    <property type="component" value="Unassembled WGS sequence"/>
</dbReference>